<evidence type="ECO:0000313" key="3">
    <source>
        <dbReference type="EMBL" id="MBB6394882.1"/>
    </source>
</evidence>
<organism evidence="3 4">
    <name type="scientific">Actinomadura coerulea</name>
    <dbReference type="NCBI Taxonomy" id="46159"/>
    <lineage>
        <taxon>Bacteria</taxon>
        <taxon>Bacillati</taxon>
        <taxon>Actinomycetota</taxon>
        <taxon>Actinomycetes</taxon>
        <taxon>Streptosporangiales</taxon>
        <taxon>Thermomonosporaceae</taxon>
        <taxon>Actinomadura</taxon>
    </lineage>
</organism>
<dbReference type="CDD" id="cd00093">
    <property type="entry name" value="HTH_XRE"/>
    <property type="match status" value="1"/>
</dbReference>
<dbReference type="PROSITE" id="PS50943">
    <property type="entry name" value="HTH_CROC1"/>
    <property type="match status" value="1"/>
</dbReference>
<accession>A0A7X0FXD3</accession>
<comment type="caution">
    <text evidence="3">The sequence shown here is derived from an EMBL/GenBank/DDBJ whole genome shotgun (WGS) entry which is preliminary data.</text>
</comment>
<dbReference type="Gene3D" id="1.10.260.40">
    <property type="entry name" value="lambda repressor-like DNA-binding domains"/>
    <property type="match status" value="1"/>
</dbReference>
<name>A0A7X0FXD3_9ACTN</name>
<dbReference type="GO" id="GO:0003700">
    <property type="term" value="F:DNA-binding transcription factor activity"/>
    <property type="evidence" value="ECO:0007669"/>
    <property type="project" value="TreeGrafter"/>
</dbReference>
<dbReference type="Proteomes" id="UP000546324">
    <property type="component" value="Unassembled WGS sequence"/>
</dbReference>
<gene>
    <name evidence="3" type="ORF">BKA00_001796</name>
</gene>
<dbReference type="GO" id="GO:0005829">
    <property type="term" value="C:cytosol"/>
    <property type="evidence" value="ECO:0007669"/>
    <property type="project" value="TreeGrafter"/>
</dbReference>
<dbReference type="GO" id="GO:0003677">
    <property type="term" value="F:DNA binding"/>
    <property type="evidence" value="ECO:0007669"/>
    <property type="project" value="UniProtKB-KW"/>
</dbReference>
<protein>
    <submittedName>
        <fullName evidence="3">Transcriptional regulator with XRE-family HTH domain</fullName>
    </submittedName>
</protein>
<dbReference type="SUPFAM" id="SSF47413">
    <property type="entry name" value="lambda repressor-like DNA-binding domains"/>
    <property type="match status" value="1"/>
</dbReference>
<dbReference type="EMBL" id="JACHMQ010000001">
    <property type="protein sequence ID" value="MBB6394882.1"/>
    <property type="molecule type" value="Genomic_DNA"/>
</dbReference>
<evidence type="ECO:0000256" key="1">
    <source>
        <dbReference type="ARBA" id="ARBA00023125"/>
    </source>
</evidence>
<keyword evidence="4" id="KW-1185">Reference proteome</keyword>
<sequence length="405" mass="44537">MHQETTIGARLRALRRWRGMTLDQLAGQAGLSKSFLSMAERGQRSLDRRSHIAALADALRVSETDLVGGPHLGPDPVQSRPHTYIPALRTALETNGFHQGPAVERARPVPALAALMNGPIEQHRRRYDYVGVGEALPDLIDELHWHVSESADEPTQRLALETLVEAYMCAAGMARALRHPDLGHVAAMRADETAVLLDDPIARGKAAFSLVRPNASNWHRVKGMAERAANRLEPHVKDQAGRQVLGMLTLNAALASAASRDLQSAEHWLREARALSGHVPDDLEGNWQAFGRTNVAIWYITVGVEAGKGGREIAELAGAVDVRKLEAHPGRKTCFLADVGRGMARDPRHRDEAIGWFERSEEAAPQRFRNDPKIRESIAVMLEQARVASQGRELRGMAARMGLLH</sequence>
<dbReference type="PANTHER" id="PTHR46797">
    <property type="entry name" value="HTH-TYPE TRANSCRIPTIONAL REGULATOR"/>
    <property type="match status" value="1"/>
</dbReference>
<keyword evidence="1" id="KW-0238">DNA-binding</keyword>
<dbReference type="InterPro" id="IPR001387">
    <property type="entry name" value="Cro/C1-type_HTH"/>
</dbReference>
<dbReference type="PANTHER" id="PTHR46797:SF1">
    <property type="entry name" value="METHYLPHOSPHONATE SYNTHASE"/>
    <property type="match status" value="1"/>
</dbReference>
<feature type="domain" description="HTH cro/C1-type" evidence="2">
    <location>
        <begin position="11"/>
        <end position="66"/>
    </location>
</feature>
<dbReference type="AlphaFoldDB" id="A0A7X0FXD3"/>
<dbReference type="InterPro" id="IPR050807">
    <property type="entry name" value="TransReg_Diox_bact_type"/>
</dbReference>
<proteinExistence type="predicted"/>
<evidence type="ECO:0000313" key="4">
    <source>
        <dbReference type="Proteomes" id="UP000546324"/>
    </source>
</evidence>
<evidence type="ECO:0000259" key="2">
    <source>
        <dbReference type="PROSITE" id="PS50943"/>
    </source>
</evidence>
<dbReference type="InterPro" id="IPR010982">
    <property type="entry name" value="Lambda_DNA-bd_dom_sf"/>
</dbReference>
<dbReference type="Pfam" id="PF13560">
    <property type="entry name" value="HTH_31"/>
    <property type="match status" value="1"/>
</dbReference>
<dbReference type="RefSeq" id="WP_185024479.1">
    <property type="nucleotide sequence ID" value="NZ_JACHMQ010000001.1"/>
</dbReference>
<dbReference type="SMART" id="SM00530">
    <property type="entry name" value="HTH_XRE"/>
    <property type="match status" value="1"/>
</dbReference>
<reference evidence="3 4" key="1">
    <citation type="submission" date="2020-08" db="EMBL/GenBank/DDBJ databases">
        <title>Sequencing the genomes of 1000 actinobacteria strains.</title>
        <authorList>
            <person name="Klenk H.-P."/>
        </authorList>
    </citation>
    <scope>NUCLEOTIDE SEQUENCE [LARGE SCALE GENOMIC DNA]</scope>
    <source>
        <strain evidence="3 4">DSM 43675</strain>
    </source>
</reference>